<dbReference type="Proteomes" id="UP000598996">
    <property type="component" value="Unassembled WGS sequence"/>
</dbReference>
<dbReference type="SUPFAM" id="SSF55874">
    <property type="entry name" value="ATPase domain of HSP90 chaperone/DNA topoisomerase II/histidine kinase"/>
    <property type="match status" value="1"/>
</dbReference>
<comment type="caution">
    <text evidence="1">The sequence shown here is derived from an EMBL/GenBank/DDBJ whole genome shotgun (WGS) entry which is preliminary data.</text>
</comment>
<evidence type="ECO:0008006" key="3">
    <source>
        <dbReference type="Google" id="ProtNLM"/>
    </source>
</evidence>
<keyword evidence="2" id="KW-1185">Reference proteome</keyword>
<sequence length="299" mass="31832">MKLAIGRRPEMLDVVLIRLSGRKPLLRAELQADYVDDQNTLVLDAACLQHAGPLELAAMVSMGTWAAYQNRKVTLFPPYDQNVASYLTRMNVTEHLGTVAKVEGPQVLQNRKDRSETLLEVTKVTPSNADDVARALGQVAIRKFGMRIGTAVYQSVGELILNATTHGLSSADAFVAAQLYSGATSGRPGLEVAVCDSGVGVLEHLRTSARHQNINDGPSALERALERALTSSEIDSVGGRGNGLGNLGHYATRGGGGRLTLRSSGAVAVVELDGNRPTLCNSVATQLDGTWASLRVHLP</sequence>
<reference evidence="1 2" key="1">
    <citation type="submission" date="2021-01" db="EMBL/GenBank/DDBJ databases">
        <title>Actinoplanes sp. nov. LDG1-01 isolated from lichen.</title>
        <authorList>
            <person name="Saeng-In P."/>
            <person name="Phongsopitanun W."/>
            <person name="Kanchanasin P."/>
            <person name="Yuki M."/>
            <person name="Kudo T."/>
            <person name="Ohkuma M."/>
            <person name="Tanasupawat S."/>
        </authorList>
    </citation>
    <scope>NUCLEOTIDE SEQUENCE [LARGE SCALE GENOMIC DNA]</scope>
    <source>
        <strain evidence="1 2">LDG1-01</strain>
    </source>
</reference>
<dbReference type="EMBL" id="JAENHO010000020">
    <property type="protein sequence ID" value="MBL7261581.1"/>
    <property type="molecule type" value="Genomic_DNA"/>
</dbReference>
<evidence type="ECO:0000313" key="1">
    <source>
        <dbReference type="EMBL" id="MBL7261581.1"/>
    </source>
</evidence>
<dbReference type="RefSeq" id="WP_202998339.1">
    <property type="nucleotide sequence ID" value="NZ_JAENHO010000020.1"/>
</dbReference>
<protein>
    <recommendedName>
        <fullName evidence="3">ATP-binding protein</fullName>
    </recommendedName>
</protein>
<organism evidence="1 2">
    <name type="scientific">Paractinoplanes lichenicola</name>
    <dbReference type="NCBI Taxonomy" id="2802976"/>
    <lineage>
        <taxon>Bacteria</taxon>
        <taxon>Bacillati</taxon>
        <taxon>Actinomycetota</taxon>
        <taxon>Actinomycetes</taxon>
        <taxon>Micromonosporales</taxon>
        <taxon>Micromonosporaceae</taxon>
        <taxon>Paractinoplanes</taxon>
    </lineage>
</organism>
<proteinExistence type="predicted"/>
<gene>
    <name evidence="1" type="ORF">JKJ07_45605</name>
</gene>
<name>A0ABS1W4B6_9ACTN</name>
<accession>A0ABS1W4B6</accession>
<dbReference type="InterPro" id="IPR036890">
    <property type="entry name" value="HATPase_C_sf"/>
</dbReference>
<evidence type="ECO:0000313" key="2">
    <source>
        <dbReference type="Proteomes" id="UP000598996"/>
    </source>
</evidence>